<feature type="coiled-coil region" evidence="1">
    <location>
        <begin position="154"/>
        <end position="185"/>
    </location>
</feature>
<proteinExistence type="predicted"/>
<evidence type="ECO:0000256" key="1">
    <source>
        <dbReference type="SAM" id="Coils"/>
    </source>
</evidence>
<evidence type="ECO:0000313" key="3">
    <source>
        <dbReference type="Proteomes" id="UP000024332"/>
    </source>
</evidence>
<accession>A0A031LVL0</accession>
<dbReference type="Proteomes" id="UP000024332">
    <property type="component" value="Unassembled WGS sequence"/>
</dbReference>
<evidence type="ECO:0000313" key="2">
    <source>
        <dbReference type="EMBL" id="EZQ11153.1"/>
    </source>
</evidence>
<reference evidence="2 3" key="1">
    <citation type="submission" date="2014-03" db="EMBL/GenBank/DDBJ databases">
        <title>Draft genome sequence of the novel thermoacidophilic archaea Acidianus copahuensis ALE1 strain, isolated from Copahue volcanic area in Neuquen Argentina.</title>
        <authorList>
            <person name="Urbieta M.S."/>
            <person name="Rascovan N."/>
            <person name="Castro C."/>
            <person name="Revale S."/>
            <person name="Giaveno M.A."/>
            <person name="Vazquez M.P."/>
            <person name="Donati E.R."/>
        </authorList>
    </citation>
    <scope>NUCLEOTIDE SEQUENCE [LARGE SCALE GENOMIC DNA]</scope>
    <source>
        <strain evidence="2 3">ALE1</strain>
    </source>
</reference>
<gene>
    <name evidence="2" type="ORF">CM19_02115</name>
</gene>
<organism evidence="2 3">
    <name type="scientific">Candidatus Acidianus copahuensis</name>
    <dbReference type="NCBI Taxonomy" id="1160895"/>
    <lineage>
        <taxon>Archaea</taxon>
        <taxon>Thermoproteota</taxon>
        <taxon>Thermoprotei</taxon>
        <taxon>Sulfolobales</taxon>
        <taxon>Sulfolobaceae</taxon>
        <taxon>Acidianus</taxon>
    </lineage>
</organism>
<name>A0A031LVL0_9CREN</name>
<dbReference type="EMBL" id="JFZT01000017">
    <property type="protein sequence ID" value="EZQ11153.1"/>
    <property type="molecule type" value="Genomic_DNA"/>
</dbReference>
<protein>
    <submittedName>
        <fullName evidence="2">Uncharacterized protein</fullName>
    </submittedName>
</protein>
<dbReference type="OrthoDB" id="34577at2157"/>
<keyword evidence="1" id="KW-0175">Coiled coil</keyword>
<comment type="caution">
    <text evidence="2">The sequence shown here is derived from an EMBL/GenBank/DDBJ whole genome shotgun (WGS) entry which is preliminary data.</text>
</comment>
<dbReference type="AlphaFoldDB" id="A0A031LVL0"/>
<keyword evidence="3" id="KW-1185">Reference proteome</keyword>
<sequence>MSDNLINELSSNETLFVSYYYSLNLITLFEVSASIAKKENQEICIANFGKIIWDFYPWEIPFKISCTPSSVLVVFEAEKEIDIPEKFRFATSSKPLKVGKFKANAIKKGNNIYNIFLSNGKQYSVRMVNGKLIEIKLERDEEELLKIIDELGGEANIKEVIAIAERRLEESKEKIREKLQFLTQLEKIEIKQGKIVLAKHNTGPKRK</sequence>
<dbReference type="RefSeq" id="WP_048098751.1">
    <property type="nucleotide sequence ID" value="NZ_JFZT01000017.1"/>
</dbReference>